<sequence>MHFSRSVKASSTPVSSRARSPAAKSEQTPAIVTPSPTTPKENREYEHHRQRVKKAAETANLRVRKLANATRQLSVSQPRAPPTKERKSSGVLVDVADLKDPLPDNGKDYEEESVALHNGKFEVSLADFVVTRKSRKCIGNDFEIIPHIRSVIILDDNQTHDVDIDEPWEYINGLDEDQVRPKPFSYAMVASRAK</sequence>
<feature type="compositionally biased region" description="Polar residues" evidence="1">
    <location>
        <begin position="7"/>
        <end position="18"/>
    </location>
</feature>
<dbReference type="EMBL" id="KN818222">
    <property type="protein sequence ID" value="KIL71462.1"/>
    <property type="molecule type" value="Genomic_DNA"/>
</dbReference>
<dbReference type="HOGENOM" id="CLU_104722_0_0_1"/>
<evidence type="ECO:0000256" key="1">
    <source>
        <dbReference type="SAM" id="MobiDB-lite"/>
    </source>
</evidence>
<name>A0A0C2XAQ4_AMAMK</name>
<dbReference type="Proteomes" id="UP000054549">
    <property type="component" value="Unassembled WGS sequence"/>
</dbReference>
<accession>A0A0C2XAQ4</accession>
<evidence type="ECO:0000313" key="3">
    <source>
        <dbReference type="Proteomes" id="UP000054549"/>
    </source>
</evidence>
<dbReference type="OrthoDB" id="3245714at2759"/>
<keyword evidence="3" id="KW-1185">Reference proteome</keyword>
<dbReference type="InParanoid" id="A0A0C2XAQ4"/>
<proteinExistence type="predicted"/>
<feature type="region of interest" description="Disordered" evidence="1">
    <location>
        <begin position="1"/>
        <end position="89"/>
    </location>
</feature>
<reference evidence="2 3" key="1">
    <citation type="submission" date="2014-04" db="EMBL/GenBank/DDBJ databases">
        <title>Evolutionary Origins and Diversification of the Mycorrhizal Mutualists.</title>
        <authorList>
            <consortium name="DOE Joint Genome Institute"/>
            <consortium name="Mycorrhizal Genomics Consortium"/>
            <person name="Kohler A."/>
            <person name="Kuo A."/>
            <person name="Nagy L.G."/>
            <person name="Floudas D."/>
            <person name="Copeland A."/>
            <person name="Barry K.W."/>
            <person name="Cichocki N."/>
            <person name="Veneault-Fourrey C."/>
            <person name="LaButti K."/>
            <person name="Lindquist E.A."/>
            <person name="Lipzen A."/>
            <person name="Lundell T."/>
            <person name="Morin E."/>
            <person name="Murat C."/>
            <person name="Riley R."/>
            <person name="Ohm R."/>
            <person name="Sun H."/>
            <person name="Tunlid A."/>
            <person name="Henrissat B."/>
            <person name="Grigoriev I.V."/>
            <person name="Hibbett D.S."/>
            <person name="Martin F."/>
        </authorList>
    </citation>
    <scope>NUCLEOTIDE SEQUENCE [LARGE SCALE GENOMIC DNA]</scope>
    <source>
        <strain evidence="2 3">Koide BX008</strain>
    </source>
</reference>
<organism evidence="2 3">
    <name type="scientific">Amanita muscaria (strain Koide BX008)</name>
    <dbReference type="NCBI Taxonomy" id="946122"/>
    <lineage>
        <taxon>Eukaryota</taxon>
        <taxon>Fungi</taxon>
        <taxon>Dikarya</taxon>
        <taxon>Basidiomycota</taxon>
        <taxon>Agaricomycotina</taxon>
        <taxon>Agaricomycetes</taxon>
        <taxon>Agaricomycetidae</taxon>
        <taxon>Agaricales</taxon>
        <taxon>Pluteineae</taxon>
        <taxon>Amanitaceae</taxon>
        <taxon>Amanita</taxon>
    </lineage>
</organism>
<gene>
    <name evidence="2" type="ORF">M378DRAFT_6198</name>
</gene>
<dbReference type="AlphaFoldDB" id="A0A0C2XAQ4"/>
<feature type="compositionally biased region" description="Polar residues" evidence="1">
    <location>
        <begin position="25"/>
        <end position="39"/>
    </location>
</feature>
<protein>
    <submittedName>
        <fullName evidence="2">Uncharacterized protein</fullName>
    </submittedName>
</protein>
<evidence type="ECO:0000313" key="2">
    <source>
        <dbReference type="EMBL" id="KIL71462.1"/>
    </source>
</evidence>